<accession>A0A1G9NKS9</accession>
<dbReference type="AlphaFoldDB" id="A0A1G9NKS9"/>
<reference evidence="2" key="1">
    <citation type="submission" date="2016-10" db="EMBL/GenBank/DDBJ databases">
        <authorList>
            <person name="Varghese N."/>
            <person name="Submissions S."/>
        </authorList>
    </citation>
    <scope>NUCLEOTIDE SEQUENCE [LARGE SCALE GENOMIC DNA]</scope>
    <source>
        <strain evidence="2">CGMCC 1.6199</strain>
    </source>
</reference>
<dbReference type="PANTHER" id="PTHR37507">
    <property type="entry name" value="SPORULATION PROTEIN YDCC"/>
    <property type="match status" value="1"/>
</dbReference>
<dbReference type="PROSITE" id="PS51257">
    <property type="entry name" value="PROKAR_LIPOPROTEIN"/>
    <property type="match status" value="1"/>
</dbReference>
<dbReference type="Gene3D" id="2.50.20.10">
    <property type="entry name" value="Lipoprotein localisation LolA/LolB/LppX"/>
    <property type="match status" value="1"/>
</dbReference>
<dbReference type="RefSeq" id="WP_074597758.1">
    <property type="nucleotide sequence ID" value="NZ_FNHF01000001.1"/>
</dbReference>
<dbReference type="EMBL" id="FNHF01000001">
    <property type="protein sequence ID" value="SDL86951.1"/>
    <property type="molecule type" value="Genomic_DNA"/>
</dbReference>
<evidence type="ECO:0000313" key="2">
    <source>
        <dbReference type="Proteomes" id="UP000182347"/>
    </source>
</evidence>
<dbReference type="InterPro" id="IPR029046">
    <property type="entry name" value="LolA/LolB/LppX"/>
</dbReference>
<dbReference type="PANTHER" id="PTHR37507:SF2">
    <property type="entry name" value="SPORULATION PROTEIN YDCC"/>
    <property type="match status" value="1"/>
</dbReference>
<protein>
    <submittedName>
        <fullName evidence="1">Outer membrane lipoprotein-sorting protein</fullName>
    </submittedName>
</protein>
<evidence type="ECO:0000313" key="1">
    <source>
        <dbReference type="EMBL" id="SDL86951.1"/>
    </source>
</evidence>
<gene>
    <name evidence="1" type="ORF">SAMN05216244_1042</name>
</gene>
<name>A0A1G9NKS9_9BACI</name>
<dbReference type="STRING" id="482461.SAMN05216244_1042"/>
<dbReference type="InterPro" id="IPR052944">
    <property type="entry name" value="Sporulation_related"/>
</dbReference>
<sequence>MRHRAWLSIGLWLLIVMTGCKGEVSVSSEEIFTKMLAESEEPLAYYGEGRVSIKDGETVEKTTFEEYAGRNGQRKVITEEPATSKRSIAILDGESMTMYEEGSKSAQRMDLSSGELPAALTQKEQLLSMLEVVKDTHDTELVSEDTILDMETYHLKLTSKEDGLLGDMDIWVEQGNWFIVKMKQKNADIETSVEYTKLDLEPGFPDDTFLVDLPEDVEVSDLEEGMAVPASLEEAEQALGTEFLLVDDEKQDLDRIEMDKIGGEINRTEVTFYYLQDGVPSFSISVFPTPEGEGMSLGDGKLKVRGKDAEKMDEIRGISWDEQGLRYSLLMEHPDMTTEEVLQLTETMKMRSEM</sequence>
<dbReference type="Proteomes" id="UP000182347">
    <property type="component" value="Unassembled WGS sequence"/>
</dbReference>
<keyword evidence="2" id="KW-1185">Reference proteome</keyword>
<dbReference type="OrthoDB" id="2389132at2"/>
<organism evidence="1 2">
    <name type="scientific">Sediminibacillus halophilus</name>
    <dbReference type="NCBI Taxonomy" id="482461"/>
    <lineage>
        <taxon>Bacteria</taxon>
        <taxon>Bacillati</taxon>
        <taxon>Bacillota</taxon>
        <taxon>Bacilli</taxon>
        <taxon>Bacillales</taxon>
        <taxon>Bacillaceae</taxon>
        <taxon>Sediminibacillus</taxon>
    </lineage>
</organism>
<dbReference type="SUPFAM" id="SSF89392">
    <property type="entry name" value="Prokaryotic lipoproteins and lipoprotein localization factors"/>
    <property type="match status" value="1"/>
</dbReference>
<keyword evidence="1" id="KW-0449">Lipoprotein</keyword>
<proteinExistence type="predicted"/>